<sequence length="414" mass="44074">MQLLKAFTLLSAFVATAVIAAPPSQRMLEERLLFPPSSGNSTQAGLPTKDSFYQPPSGWQSKANGAILASRQVSPSNGNAAAAWQILLKTTDAIGNPDHTVTTILVPKKPVSPPKIVSIQLPEDSASVDCAPSAALVKNSKSNFALAVPFLGQGLDSSLQNGYYVNIPDHEGSRALVFVGNMEGHAVLDSLRAATKFPTAIPGVTSKTPIVMGGYSGGAHATAWASQLAPKYAPKLNILGQVIGGTPVNVTHILEFYAGFAGAGVVGEYNAYPDLKEYIDANIYPNGTQYLNDIQNNKCIIQVVLNYAGKDLFSLFKKKDPLNDPIPQKRLAENILGNDGSVLKVKTIMYHSMKDDVIPFSDAQQYATAQCAAGANLNFVVDTDQSHVGEELKRGADLGNWIDQFHKGTADSSC</sequence>
<dbReference type="AlphaFoldDB" id="A0AAN6GXR4"/>
<comment type="catalytic activity">
    <reaction evidence="1">
        <text>a triacylglycerol + H2O = a diacylglycerol + a fatty acid + H(+)</text>
        <dbReference type="Rhea" id="RHEA:12044"/>
        <dbReference type="ChEBI" id="CHEBI:15377"/>
        <dbReference type="ChEBI" id="CHEBI:15378"/>
        <dbReference type="ChEBI" id="CHEBI:17855"/>
        <dbReference type="ChEBI" id="CHEBI:18035"/>
        <dbReference type="ChEBI" id="CHEBI:28868"/>
        <dbReference type="EC" id="3.1.1.3"/>
    </reaction>
</comment>
<reference evidence="9" key="1">
    <citation type="journal article" date="2023" name="PhytoFront">
        <title>Draft Genome Resources of Seven Strains of Tilletia horrida, Causal Agent of Kernel Smut of Rice.</title>
        <authorList>
            <person name="Khanal S."/>
            <person name="Antony Babu S."/>
            <person name="Zhou X.G."/>
        </authorList>
    </citation>
    <scope>NUCLEOTIDE SEQUENCE</scope>
    <source>
        <strain evidence="9">TX6</strain>
    </source>
</reference>
<keyword evidence="8" id="KW-0732">Signal</keyword>
<keyword evidence="10" id="KW-1185">Reference proteome</keyword>
<gene>
    <name evidence="9" type="ORF">OC846_000599</name>
</gene>
<dbReference type="PIRSF" id="PIRSF029171">
    <property type="entry name" value="Esterase_LipA"/>
    <property type="match status" value="1"/>
</dbReference>
<comment type="subcellular location">
    <subcellularLocation>
        <location evidence="2">Secreted</location>
    </subcellularLocation>
</comment>
<protein>
    <recommendedName>
        <fullName evidence="3">triacylglycerol lipase</fullName>
        <ecNumber evidence="3">3.1.1.3</ecNumber>
    </recommendedName>
</protein>
<evidence type="ECO:0000256" key="5">
    <source>
        <dbReference type="ARBA" id="ARBA00022801"/>
    </source>
</evidence>
<accession>A0AAN6GXR4</accession>
<evidence type="ECO:0000256" key="6">
    <source>
        <dbReference type="ARBA" id="ARBA00022963"/>
    </source>
</evidence>
<comment type="caution">
    <text evidence="9">The sequence shown here is derived from an EMBL/GenBank/DDBJ whole genome shotgun (WGS) entry which is preliminary data.</text>
</comment>
<dbReference type="PANTHER" id="PTHR34853">
    <property type="match status" value="1"/>
</dbReference>
<keyword evidence="5" id="KW-0378">Hydrolase</keyword>
<name>A0AAN6GXR4_9BASI</name>
<dbReference type="EMBL" id="JAPDMZ010000006">
    <property type="protein sequence ID" value="KAK0557380.1"/>
    <property type="molecule type" value="Genomic_DNA"/>
</dbReference>
<dbReference type="GO" id="GO:0016042">
    <property type="term" value="P:lipid catabolic process"/>
    <property type="evidence" value="ECO:0007669"/>
    <property type="project" value="UniProtKB-KW"/>
</dbReference>
<evidence type="ECO:0000256" key="1">
    <source>
        <dbReference type="ARBA" id="ARBA00001024"/>
    </source>
</evidence>
<evidence type="ECO:0000256" key="7">
    <source>
        <dbReference type="ARBA" id="ARBA00023098"/>
    </source>
</evidence>
<dbReference type="InterPro" id="IPR005152">
    <property type="entry name" value="Lipase_secreted"/>
</dbReference>
<keyword evidence="4" id="KW-0964">Secreted</keyword>
<dbReference type="PANTHER" id="PTHR34853:SF1">
    <property type="entry name" value="LIPASE 5"/>
    <property type="match status" value="1"/>
</dbReference>
<evidence type="ECO:0000256" key="4">
    <source>
        <dbReference type="ARBA" id="ARBA00022525"/>
    </source>
</evidence>
<dbReference type="Gene3D" id="3.40.50.1820">
    <property type="entry name" value="alpha/beta hydrolase"/>
    <property type="match status" value="1"/>
</dbReference>
<evidence type="ECO:0000256" key="8">
    <source>
        <dbReference type="SAM" id="SignalP"/>
    </source>
</evidence>
<dbReference type="GO" id="GO:0005576">
    <property type="term" value="C:extracellular region"/>
    <property type="evidence" value="ECO:0007669"/>
    <property type="project" value="UniProtKB-SubCell"/>
</dbReference>
<feature type="non-terminal residue" evidence="9">
    <location>
        <position position="414"/>
    </location>
</feature>
<evidence type="ECO:0000313" key="10">
    <source>
        <dbReference type="Proteomes" id="UP001176517"/>
    </source>
</evidence>
<proteinExistence type="predicted"/>
<feature type="chain" id="PRO_5042847383" description="triacylglycerol lipase" evidence="8">
    <location>
        <begin position="21"/>
        <end position="414"/>
    </location>
</feature>
<dbReference type="Gene3D" id="1.10.260.130">
    <property type="match status" value="1"/>
</dbReference>
<dbReference type="GO" id="GO:0004806">
    <property type="term" value="F:triacylglycerol lipase activity"/>
    <property type="evidence" value="ECO:0007669"/>
    <property type="project" value="UniProtKB-EC"/>
</dbReference>
<keyword evidence="6" id="KW-0442">Lipid degradation</keyword>
<evidence type="ECO:0000256" key="3">
    <source>
        <dbReference type="ARBA" id="ARBA00013279"/>
    </source>
</evidence>
<dbReference type="InterPro" id="IPR029058">
    <property type="entry name" value="AB_hydrolase_fold"/>
</dbReference>
<dbReference type="EC" id="3.1.1.3" evidence="3"/>
<evidence type="ECO:0000256" key="2">
    <source>
        <dbReference type="ARBA" id="ARBA00004613"/>
    </source>
</evidence>
<dbReference type="SUPFAM" id="SSF53474">
    <property type="entry name" value="alpha/beta-Hydrolases"/>
    <property type="match status" value="1"/>
</dbReference>
<dbReference type="Pfam" id="PF03583">
    <property type="entry name" value="LIP"/>
    <property type="match status" value="1"/>
</dbReference>
<keyword evidence="7" id="KW-0443">Lipid metabolism</keyword>
<evidence type="ECO:0000313" key="9">
    <source>
        <dbReference type="EMBL" id="KAK0557380.1"/>
    </source>
</evidence>
<dbReference type="Proteomes" id="UP001176517">
    <property type="component" value="Unassembled WGS sequence"/>
</dbReference>
<organism evidence="9 10">
    <name type="scientific">Tilletia horrida</name>
    <dbReference type="NCBI Taxonomy" id="155126"/>
    <lineage>
        <taxon>Eukaryota</taxon>
        <taxon>Fungi</taxon>
        <taxon>Dikarya</taxon>
        <taxon>Basidiomycota</taxon>
        <taxon>Ustilaginomycotina</taxon>
        <taxon>Exobasidiomycetes</taxon>
        <taxon>Tilletiales</taxon>
        <taxon>Tilletiaceae</taxon>
        <taxon>Tilletia</taxon>
    </lineage>
</organism>
<feature type="signal peptide" evidence="8">
    <location>
        <begin position="1"/>
        <end position="20"/>
    </location>
</feature>